<comment type="subcellular location">
    <subcellularLocation>
        <location evidence="1">Endomembrane system</location>
        <topology evidence="1">Multi-pass membrane protein</topology>
    </subcellularLocation>
</comment>
<dbReference type="Proteomes" id="UP000186535">
    <property type="component" value="Unassembled WGS sequence"/>
</dbReference>
<dbReference type="Pfam" id="PF01381">
    <property type="entry name" value="HTH_3"/>
    <property type="match status" value="1"/>
</dbReference>
<gene>
    <name evidence="5" type="ORF">BJR07_16920</name>
</gene>
<keyword evidence="3" id="KW-1133">Transmembrane helix</keyword>
<reference evidence="5 6" key="1">
    <citation type="submission" date="2016-11" db="EMBL/GenBank/DDBJ databases">
        <title>Identification of Bacillus cereus isolated from egg-white.</title>
        <authorList>
            <person name="Soni A."/>
            <person name="Oey I."/>
            <person name="Silcock P."/>
            <person name="Bremer P."/>
        </authorList>
    </citation>
    <scope>NUCLEOTIDE SEQUENCE [LARGE SCALE GENOMIC DNA]</scope>
    <source>
        <strain evidence="5 6">NZAS03</strain>
    </source>
</reference>
<evidence type="ECO:0000313" key="5">
    <source>
        <dbReference type="EMBL" id="OKA37342.1"/>
    </source>
</evidence>
<dbReference type="Gene3D" id="1.10.260.40">
    <property type="entry name" value="lambda repressor-like DNA-binding domains"/>
    <property type="match status" value="1"/>
</dbReference>
<sequence>MSQDNERSNLGLLLKKLLKEKSLSMRKLSSLTDIDTATISMIVNGKRKANPKHLQKFAESLDVPVGDLFVAAGYSIETKQEEQSDIHVSINNIEHLLESAQLYDQKFSISNVEQQLANYEQYSQTEEGKETIEKGFLEKIQKVSSIGPFINDLKELYERFTKKKGTTAELALMGSALIYFILSVDVIPDYIFPIGYLDDAVAVQLVLNALMKR</sequence>
<evidence type="ECO:0000256" key="3">
    <source>
        <dbReference type="ARBA" id="ARBA00022989"/>
    </source>
</evidence>
<evidence type="ECO:0000256" key="2">
    <source>
        <dbReference type="ARBA" id="ARBA00022692"/>
    </source>
</evidence>
<dbReference type="GO" id="GO:0012505">
    <property type="term" value="C:endomembrane system"/>
    <property type="evidence" value="ECO:0007669"/>
    <property type="project" value="UniProtKB-SubCell"/>
</dbReference>
<comment type="caution">
    <text evidence="5">The sequence shown here is derived from an EMBL/GenBank/DDBJ whole genome shotgun (WGS) entry which is preliminary data.</text>
</comment>
<keyword evidence="4" id="KW-0472">Membrane</keyword>
<evidence type="ECO:0000313" key="6">
    <source>
        <dbReference type="Proteomes" id="UP000186535"/>
    </source>
</evidence>
<evidence type="ECO:0000256" key="4">
    <source>
        <dbReference type="ARBA" id="ARBA00023136"/>
    </source>
</evidence>
<dbReference type="RefSeq" id="WP_073517560.1">
    <property type="nucleotide sequence ID" value="NZ_MPOM01000001.1"/>
</dbReference>
<dbReference type="InterPro" id="IPR001387">
    <property type="entry name" value="Cro/C1-type_HTH"/>
</dbReference>
<dbReference type="AlphaFoldDB" id="A0A1C4ALI4"/>
<accession>A0A1C4ALI4</accession>
<dbReference type="PROSITE" id="PS50943">
    <property type="entry name" value="HTH_CROC1"/>
    <property type="match status" value="1"/>
</dbReference>
<keyword evidence="2" id="KW-0812">Transmembrane</keyword>
<dbReference type="EMBL" id="MPON01000004">
    <property type="protein sequence ID" value="OKA37342.1"/>
    <property type="molecule type" value="Genomic_DNA"/>
</dbReference>
<dbReference type="Pfam" id="PF06803">
    <property type="entry name" value="DUF1232"/>
    <property type="match status" value="1"/>
</dbReference>
<dbReference type="InterPro" id="IPR010652">
    <property type="entry name" value="DUF1232"/>
</dbReference>
<proteinExistence type="predicted"/>
<dbReference type="CDD" id="cd00093">
    <property type="entry name" value="HTH_XRE"/>
    <property type="match status" value="1"/>
</dbReference>
<name>A0A1C4ALI4_BACCE</name>
<dbReference type="InterPro" id="IPR010982">
    <property type="entry name" value="Lambda_DNA-bd_dom_sf"/>
</dbReference>
<keyword evidence="5" id="KW-0238">DNA-binding</keyword>
<protein>
    <submittedName>
        <fullName evidence="5">DNA-binding protein</fullName>
    </submittedName>
</protein>
<dbReference type="SUPFAM" id="SSF47413">
    <property type="entry name" value="lambda repressor-like DNA-binding domains"/>
    <property type="match status" value="1"/>
</dbReference>
<dbReference type="SMART" id="SM00530">
    <property type="entry name" value="HTH_XRE"/>
    <property type="match status" value="1"/>
</dbReference>
<dbReference type="GO" id="GO:0003677">
    <property type="term" value="F:DNA binding"/>
    <property type="evidence" value="ECO:0007669"/>
    <property type="project" value="UniProtKB-KW"/>
</dbReference>
<organism evidence="5 6">
    <name type="scientific">Bacillus cereus</name>
    <dbReference type="NCBI Taxonomy" id="1396"/>
    <lineage>
        <taxon>Bacteria</taxon>
        <taxon>Bacillati</taxon>
        <taxon>Bacillota</taxon>
        <taxon>Bacilli</taxon>
        <taxon>Bacillales</taxon>
        <taxon>Bacillaceae</taxon>
        <taxon>Bacillus</taxon>
        <taxon>Bacillus cereus group</taxon>
    </lineage>
</organism>
<evidence type="ECO:0000256" key="1">
    <source>
        <dbReference type="ARBA" id="ARBA00004127"/>
    </source>
</evidence>